<dbReference type="OrthoDB" id="427096at2759"/>
<accession>A0A9J6GFU8</accession>
<evidence type="ECO:0000256" key="2">
    <source>
        <dbReference type="ARBA" id="ARBA00004922"/>
    </source>
</evidence>
<organism evidence="9 10">
    <name type="scientific">Haemaphysalis longicornis</name>
    <name type="common">Bush tick</name>
    <dbReference type="NCBI Taxonomy" id="44386"/>
    <lineage>
        <taxon>Eukaryota</taxon>
        <taxon>Metazoa</taxon>
        <taxon>Ecdysozoa</taxon>
        <taxon>Arthropoda</taxon>
        <taxon>Chelicerata</taxon>
        <taxon>Arachnida</taxon>
        <taxon>Acari</taxon>
        <taxon>Parasitiformes</taxon>
        <taxon>Ixodida</taxon>
        <taxon>Ixodoidea</taxon>
        <taxon>Ixodidae</taxon>
        <taxon>Haemaphysalinae</taxon>
        <taxon>Haemaphysalis</taxon>
    </lineage>
</organism>
<evidence type="ECO:0000259" key="8">
    <source>
        <dbReference type="Pfam" id="PF00852"/>
    </source>
</evidence>
<keyword evidence="5 7" id="KW-0808">Transferase</keyword>
<evidence type="ECO:0000256" key="5">
    <source>
        <dbReference type="ARBA" id="ARBA00022679"/>
    </source>
</evidence>
<comment type="pathway">
    <text evidence="2">Protein modification; protein glycosylation.</text>
</comment>
<dbReference type="EMBL" id="JABSTR010000006">
    <property type="protein sequence ID" value="KAH9374075.1"/>
    <property type="molecule type" value="Genomic_DNA"/>
</dbReference>
<evidence type="ECO:0000256" key="3">
    <source>
        <dbReference type="ARBA" id="ARBA00008919"/>
    </source>
</evidence>
<evidence type="ECO:0000256" key="4">
    <source>
        <dbReference type="ARBA" id="ARBA00022676"/>
    </source>
</evidence>
<feature type="domain" description="Fucosyltransferase C-terminal" evidence="8">
    <location>
        <begin position="1"/>
        <end position="74"/>
    </location>
</feature>
<keyword evidence="7" id="KW-0472">Membrane</keyword>
<comment type="caution">
    <text evidence="9">The sequence shown here is derived from an EMBL/GenBank/DDBJ whole genome shotgun (WGS) entry which is preliminary data.</text>
</comment>
<dbReference type="VEuPathDB" id="VectorBase:HLOH_041526"/>
<keyword evidence="10" id="KW-1185">Reference proteome</keyword>
<evidence type="ECO:0000313" key="9">
    <source>
        <dbReference type="EMBL" id="KAH9374075.1"/>
    </source>
</evidence>
<dbReference type="PANTHER" id="PTHR48438">
    <property type="entry name" value="ALPHA-(1,3)-FUCOSYLTRANSFERASE C-RELATED"/>
    <property type="match status" value="1"/>
</dbReference>
<comment type="similarity">
    <text evidence="3 7">Belongs to the glycosyltransferase 10 family.</text>
</comment>
<dbReference type="AlphaFoldDB" id="A0A9J6GFU8"/>
<comment type="subcellular location">
    <subcellularLocation>
        <location evidence="1">Golgi apparatus membrane</location>
        <topology evidence="1">Single-pass type II membrane protein</topology>
    </subcellularLocation>
    <subcellularLocation>
        <location evidence="7">Golgi apparatus</location>
        <location evidence="7">Golgi stack membrane</location>
        <topology evidence="7">Single-pass type II membrane protein</topology>
    </subcellularLocation>
</comment>
<keyword evidence="6 7" id="KW-0333">Golgi apparatus</keyword>
<evidence type="ECO:0000256" key="1">
    <source>
        <dbReference type="ARBA" id="ARBA00004323"/>
    </source>
</evidence>
<dbReference type="PANTHER" id="PTHR48438:SF1">
    <property type="entry name" value="ALPHA-(1,3)-FUCOSYLTRANSFERASE C-RELATED"/>
    <property type="match status" value="1"/>
</dbReference>
<dbReference type="Proteomes" id="UP000821853">
    <property type="component" value="Chromosome 4"/>
</dbReference>
<dbReference type="SUPFAM" id="SSF53756">
    <property type="entry name" value="UDP-Glycosyltransferase/glycogen phosphorylase"/>
    <property type="match status" value="1"/>
</dbReference>
<dbReference type="GO" id="GO:0032580">
    <property type="term" value="C:Golgi cisterna membrane"/>
    <property type="evidence" value="ECO:0007669"/>
    <property type="project" value="UniProtKB-SubCell"/>
</dbReference>
<keyword evidence="4 7" id="KW-0328">Glycosyltransferase</keyword>
<evidence type="ECO:0000313" key="10">
    <source>
        <dbReference type="Proteomes" id="UP000821853"/>
    </source>
</evidence>
<dbReference type="InterPro" id="IPR001503">
    <property type="entry name" value="Glyco_trans_10"/>
</dbReference>
<dbReference type="OMA" id="RASEWYG"/>
<keyword evidence="7" id="KW-0812">Transmembrane</keyword>
<dbReference type="EC" id="2.4.1.-" evidence="7"/>
<proteinExistence type="inferred from homology"/>
<dbReference type="GO" id="GO:0008417">
    <property type="term" value="F:fucosyltransferase activity"/>
    <property type="evidence" value="ECO:0007669"/>
    <property type="project" value="InterPro"/>
</dbReference>
<evidence type="ECO:0000256" key="7">
    <source>
        <dbReference type="RuleBase" id="RU003832"/>
    </source>
</evidence>
<gene>
    <name evidence="9" type="ORF">HPB48_005344</name>
</gene>
<evidence type="ECO:0000256" key="6">
    <source>
        <dbReference type="ARBA" id="ARBA00023034"/>
    </source>
</evidence>
<dbReference type="InterPro" id="IPR055270">
    <property type="entry name" value="Glyco_tran_10_C"/>
</dbReference>
<dbReference type="Pfam" id="PF00852">
    <property type="entry name" value="Glyco_transf_10"/>
    <property type="match status" value="1"/>
</dbReference>
<reference evidence="9 10" key="1">
    <citation type="journal article" date="2020" name="Cell">
        <title>Large-Scale Comparative Analyses of Tick Genomes Elucidate Their Genetic Diversity and Vector Capacities.</title>
        <authorList>
            <consortium name="Tick Genome and Microbiome Consortium (TIGMIC)"/>
            <person name="Jia N."/>
            <person name="Wang J."/>
            <person name="Shi W."/>
            <person name="Du L."/>
            <person name="Sun Y."/>
            <person name="Zhan W."/>
            <person name="Jiang J.F."/>
            <person name="Wang Q."/>
            <person name="Zhang B."/>
            <person name="Ji P."/>
            <person name="Bell-Sakyi L."/>
            <person name="Cui X.M."/>
            <person name="Yuan T.T."/>
            <person name="Jiang B.G."/>
            <person name="Yang W.F."/>
            <person name="Lam T.T."/>
            <person name="Chang Q.C."/>
            <person name="Ding S.J."/>
            <person name="Wang X.J."/>
            <person name="Zhu J.G."/>
            <person name="Ruan X.D."/>
            <person name="Zhao L."/>
            <person name="Wei J.T."/>
            <person name="Ye R.Z."/>
            <person name="Que T.C."/>
            <person name="Du C.H."/>
            <person name="Zhou Y.H."/>
            <person name="Cheng J.X."/>
            <person name="Dai P.F."/>
            <person name="Guo W.B."/>
            <person name="Han X.H."/>
            <person name="Huang E.J."/>
            <person name="Li L.F."/>
            <person name="Wei W."/>
            <person name="Gao Y.C."/>
            <person name="Liu J.Z."/>
            <person name="Shao H.Z."/>
            <person name="Wang X."/>
            <person name="Wang C.C."/>
            <person name="Yang T.C."/>
            <person name="Huo Q.B."/>
            <person name="Li W."/>
            <person name="Chen H.Y."/>
            <person name="Chen S.E."/>
            <person name="Zhou L.G."/>
            <person name="Ni X.B."/>
            <person name="Tian J.H."/>
            <person name="Sheng Y."/>
            <person name="Liu T."/>
            <person name="Pan Y.S."/>
            <person name="Xia L.Y."/>
            <person name="Li J."/>
            <person name="Zhao F."/>
            <person name="Cao W.C."/>
        </authorList>
    </citation>
    <scope>NUCLEOTIDE SEQUENCE [LARGE SCALE GENOMIC DNA]</scope>
    <source>
        <strain evidence="9">HaeL-2018</strain>
    </source>
</reference>
<name>A0A9J6GFU8_HAELO</name>
<sequence>MGARREDYLAAAPYHSFIHVDDFASSKELAECLLLLIRDRTLYSEYFHWKGTGEFVSTYFWCRLCAMLHAPPPSRGGRTRDVSQWWTEGACTAAKKPPALQLFTRAN</sequence>
<dbReference type="Gene3D" id="3.40.50.11660">
    <property type="entry name" value="Glycosyl transferase family 10, C-terminal domain"/>
    <property type="match status" value="1"/>
</dbReference>
<dbReference type="InterPro" id="IPR038577">
    <property type="entry name" value="GT10-like_C_sf"/>
</dbReference>
<protein>
    <recommendedName>
        <fullName evidence="7">Fucosyltransferase</fullName>
        <ecNumber evidence="7">2.4.1.-</ecNumber>
    </recommendedName>
</protein>
<dbReference type="GO" id="GO:0000139">
    <property type="term" value="C:Golgi membrane"/>
    <property type="evidence" value="ECO:0007669"/>
    <property type="project" value="UniProtKB-SubCell"/>
</dbReference>